<comment type="caution">
    <text evidence="2">The sequence shown here is derived from an EMBL/GenBank/DDBJ whole genome shotgun (WGS) entry which is preliminary data.</text>
</comment>
<keyword evidence="3" id="KW-1185">Reference proteome</keyword>
<evidence type="ECO:0000313" key="3">
    <source>
        <dbReference type="Proteomes" id="UP001217089"/>
    </source>
</evidence>
<feature type="compositionally biased region" description="Basic and acidic residues" evidence="1">
    <location>
        <begin position="317"/>
        <end position="414"/>
    </location>
</feature>
<evidence type="ECO:0000313" key="2">
    <source>
        <dbReference type="EMBL" id="KAJ8307532.1"/>
    </source>
</evidence>
<organism evidence="2 3">
    <name type="scientific">Tegillarca granosa</name>
    <name type="common">Malaysian cockle</name>
    <name type="synonym">Anadara granosa</name>
    <dbReference type="NCBI Taxonomy" id="220873"/>
    <lineage>
        <taxon>Eukaryota</taxon>
        <taxon>Metazoa</taxon>
        <taxon>Spiralia</taxon>
        <taxon>Lophotrochozoa</taxon>
        <taxon>Mollusca</taxon>
        <taxon>Bivalvia</taxon>
        <taxon>Autobranchia</taxon>
        <taxon>Pteriomorphia</taxon>
        <taxon>Arcoida</taxon>
        <taxon>Arcoidea</taxon>
        <taxon>Arcidae</taxon>
        <taxon>Tegillarca</taxon>
    </lineage>
</organism>
<feature type="compositionally biased region" description="Basic residues" evidence="1">
    <location>
        <begin position="415"/>
        <end position="425"/>
    </location>
</feature>
<feature type="compositionally biased region" description="Polar residues" evidence="1">
    <location>
        <begin position="452"/>
        <end position="464"/>
    </location>
</feature>
<accession>A0ABQ9EU93</accession>
<name>A0ABQ9EU93_TEGGR</name>
<proteinExistence type="predicted"/>
<evidence type="ECO:0000256" key="1">
    <source>
        <dbReference type="SAM" id="MobiDB-lite"/>
    </source>
</evidence>
<protein>
    <submittedName>
        <fullName evidence="2">Uncharacterized protein</fullName>
    </submittedName>
</protein>
<dbReference type="Proteomes" id="UP001217089">
    <property type="component" value="Unassembled WGS sequence"/>
</dbReference>
<dbReference type="EMBL" id="JARBDR010000793">
    <property type="protein sequence ID" value="KAJ8307532.1"/>
    <property type="molecule type" value="Genomic_DNA"/>
</dbReference>
<reference evidence="2 3" key="1">
    <citation type="submission" date="2022-12" db="EMBL/GenBank/DDBJ databases">
        <title>Chromosome-level genome of Tegillarca granosa.</title>
        <authorList>
            <person name="Kim J."/>
        </authorList>
    </citation>
    <scope>NUCLEOTIDE SEQUENCE [LARGE SCALE GENOMIC DNA]</scope>
    <source>
        <strain evidence="2">Teg-2019</strain>
        <tissue evidence="2">Adductor muscle</tissue>
    </source>
</reference>
<sequence>MYKYDNNFNRNIVNAIFTTINRFPPVCGFSYDIILKLSGGVPVKLHVSMGKIKSERLPMKTTAFTTTCFLLMLTLTCTEQKHLKFITSPEKITGAPEESFIIQTYDRPMSDKKRYLMMKVTFTSVYFQKYMYVEALHVTYIEPCRHSLFYIFKKAGTSDVKVKEMILQDTLKRHSSENQYLLLHIPDGDQNIGFEFKISIYSKPKLPKKKTELAAIQFLVKQEAAVINGKKVLLHGTKTSDCTVVGIPVLIPQGSSYSLLIKSYLGKKMKAATYRVPSVYWFLNNKNDKIVDKVNSKTNDQRFPGLEFKMGLDTKTIKDEEKPINNKAGDKQPTDDKKPEDHKERTGEKPMTEEQRKREKYLKERALRERALRERARKRSGQERSSKERSCQEQQSRERPQREQPSRDRSSRKEHSSKKTSRKRKQKDDDSDDDEEQKDKNCGQLFKKYNMSIPTDTATNKAKF</sequence>
<feature type="region of interest" description="Disordered" evidence="1">
    <location>
        <begin position="317"/>
        <end position="464"/>
    </location>
</feature>
<gene>
    <name evidence="2" type="ORF">KUTeg_015616</name>
</gene>